<sequence>MYTAAVLGSDAEAAASRLADAADGRVGIVRVDASTADGGRTLARALTEYVVDGDWYASGNGLSAADAVDRLAPDHDYAFVLGTSDVRFPAILVGDGDAPSTLVSAASTADLDVEATIDAIHDTEPHETLESLVAAVKRSDAAVYSGAIATFTGRVRAKEDAEDDRTHYLEFEKYEGVAEEKMATIEAELEGRDGVLDVRLHHRTGRIPGGEDIVFVVVLAGHREEAFDTVRDGINRLKDEVPLFKKEVTDTEEFWVHERE</sequence>
<comment type="caution">
    <text evidence="1">The sequence shown here is derived from an EMBL/GenBank/DDBJ whole genome shotgun (WGS) entry which is preliminary data.</text>
</comment>
<evidence type="ECO:0000313" key="2">
    <source>
        <dbReference type="Proteomes" id="UP000308037"/>
    </source>
</evidence>
<dbReference type="RefSeq" id="WP_137276922.1">
    <property type="nucleotide sequence ID" value="NZ_QKNX01000004.1"/>
</dbReference>
<evidence type="ECO:0000313" key="1">
    <source>
        <dbReference type="EMBL" id="TKR25283.1"/>
    </source>
</evidence>
<dbReference type="GO" id="GO:0006777">
    <property type="term" value="P:Mo-molybdopterin cofactor biosynthetic process"/>
    <property type="evidence" value="ECO:0007669"/>
    <property type="project" value="InterPro"/>
</dbReference>
<dbReference type="InterPro" id="IPR036563">
    <property type="entry name" value="MoaE_sf"/>
</dbReference>
<dbReference type="Pfam" id="PF02391">
    <property type="entry name" value="MoaE"/>
    <property type="match status" value="1"/>
</dbReference>
<name>A0A4V5ZNU9_9EURY</name>
<gene>
    <name evidence="1" type="ORF">DM868_10985</name>
</gene>
<dbReference type="CDD" id="cd00756">
    <property type="entry name" value="MoaE"/>
    <property type="match status" value="1"/>
</dbReference>
<dbReference type="EMBL" id="QKNX01000004">
    <property type="protein sequence ID" value="TKR25283.1"/>
    <property type="molecule type" value="Genomic_DNA"/>
</dbReference>
<proteinExistence type="predicted"/>
<dbReference type="OrthoDB" id="45235at2157"/>
<organism evidence="1 2">
    <name type="scientific">Natronomonas salsuginis</name>
    <dbReference type="NCBI Taxonomy" id="2217661"/>
    <lineage>
        <taxon>Archaea</taxon>
        <taxon>Methanobacteriati</taxon>
        <taxon>Methanobacteriota</taxon>
        <taxon>Stenosarchaea group</taxon>
        <taxon>Halobacteria</taxon>
        <taxon>Halobacteriales</taxon>
        <taxon>Natronomonadaceae</taxon>
        <taxon>Natronomonas</taxon>
    </lineage>
</organism>
<dbReference type="PANTHER" id="PTHR23404">
    <property type="entry name" value="MOLYBDOPTERIN SYNTHASE RELATED"/>
    <property type="match status" value="1"/>
</dbReference>
<dbReference type="EC" id="2.8.1.12" evidence="1"/>
<dbReference type="NCBIfam" id="NF011061">
    <property type="entry name" value="PRK14493.1"/>
    <property type="match status" value="1"/>
</dbReference>
<keyword evidence="1" id="KW-0808">Transferase</keyword>
<dbReference type="InterPro" id="IPR003448">
    <property type="entry name" value="Mopterin_biosynth_MoaE"/>
</dbReference>
<accession>A0A4V5ZNU9</accession>
<keyword evidence="2" id="KW-1185">Reference proteome</keyword>
<dbReference type="AlphaFoldDB" id="A0A4V5ZNU9"/>
<dbReference type="GO" id="GO:0030366">
    <property type="term" value="F:molybdopterin synthase activity"/>
    <property type="evidence" value="ECO:0007669"/>
    <property type="project" value="UniProtKB-EC"/>
</dbReference>
<dbReference type="Gene3D" id="3.90.1170.40">
    <property type="entry name" value="Molybdopterin biosynthesis MoaE subunit"/>
    <property type="match status" value="1"/>
</dbReference>
<dbReference type="SUPFAM" id="SSF54690">
    <property type="entry name" value="Molybdopterin synthase subunit MoaE"/>
    <property type="match status" value="1"/>
</dbReference>
<protein>
    <submittedName>
        <fullName evidence="1">Molybdopterin synthase</fullName>
        <ecNumber evidence="1">2.8.1.12</ecNumber>
    </submittedName>
</protein>
<reference evidence="1 2" key="1">
    <citation type="submission" date="2019-04" db="EMBL/GenBank/DDBJ databases">
        <title>Natronomonas sp. F20-122 a newhaloarchaeon isolated from a saline saltern of Isla Bacuta, Huelva, Spain.</title>
        <authorList>
            <person name="Duran-Viseras A."/>
            <person name="Sanchez-Porro C."/>
            <person name="Ventosa A."/>
        </authorList>
    </citation>
    <scope>NUCLEOTIDE SEQUENCE [LARGE SCALE GENOMIC DNA]</scope>
    <source>
        <strain evidence="1 2">F20-122</strain>
    </source>
</reference>
<dbReference type="Proteomes" id="UP000308037">
    <property type="component" value="Unassembled WGS sequence"/>
</dbReference>